<reference evidence="2" key="1">
    <citation type="submission" date="2025-08" db="UniProtKB">
        <authorList>
            <consortium name="RefSeq"/>
        </authorList>
    </citation>
    <scope>IDENTIFICATION</scope>
</reference>
<dbReference type="PaxDb" id="121845-A0A3Q0JAQ2"/>
<dbReference type="AlphaFoldDB" id="A0A3Q0JAQ2"/>
<gene>
    <name evidence="2" type="primary">LOC108253503</name>
</gene>
<dbReference type="Pfam" id="PF16184">
    <property type="entry name" value="Cadherin_3"/>
    <property type="match status" value="1"/>
</dbReference>
<sequence>MKINTEYGPASNLLIEQPGVPPSDIVYHVTQAPAYGYLELDPPLATTSNEIDRLGSGSDPGSVGWFDQAAINEERLHYVQAGGQNQTQDYFLLDVTNGILWIRGLQVNIIIVPEHIYLSSGDKN</sequence>
<proteinExistence type="predicted"/>
<keyword evidence="1" id="KW-1185">Reference proteome</keyword>
<accession>A0A3Q0JAQ2</accession>
<dbReference type="RefSeq" id="XP_026685602.1">
    <property type="nucleotide sequence ID" value="XM_026829801.1"/>
</dbReference>
<organism evidence="1 2">
    <name type="scientific">Diaphorina citri</name>
    <name type="common">Asian citrus psyllid</name>
    <dbReference type="NCBI Taxonomy" id="121845"/>
    <lineage>
        <taxon>Eukaryota</taxon>
        <taxon>Metazoa</taxon>
        <taxon>Ecdysozoa</taxon>
        <taxon>Arthropoda</taxon>
        <taxon>Hexapoda</taxon>
        <taxon>Insecta</taxon>
        <taxon>Pterygota</taxon>
        <taxon>Neoptera</taxon>
        <taxon>Paraneoptera</taxon>
        <taxon>Hemiptera</taxon>
        <taxon>Sternorrhyncha</taxon>
        <taxon>Psylloidea</taxon>
        <taxon>Psyllidae</taxon>
        <taxon>Diaphorininae</taxon>
        <taxon>Diaphorina</taxon>
    </lineage>
</organism>
<evidence type="ECO:0000313" key="1">
    <source>
        <dbReference type="Proteomes" id="UP000079169"/>
    </source>
</evidence>
<evidence type="ECO:0000313" key="2">
    <source>
        <dbReference type="RefSeq" id="XP_026685602.1"/>
    </source>
</evidence>
<protein>
    <submittedName>
        <fullName evidence="2">Uncharacterized protein LOC108253503</fullName>
    </submittedName>
</protein>
<dbReference type="KEGG" id="dci:108253503"/>
<dbReference type="Proteomes" id="UP000079169">
    <property type="component" value="Unplaced"/>
</dbReference>
<name>A0A3Q0JAQ2_DIACI</name>
<dbReference type="STRING" id="121845.A0A3Q0JAQ2"/>
<dbReference type="GeneID" id="108253503"/>